<dbReference type="Proteomes" id="UP000008370">
    <property type="component" value="Unassembled WGS sequence"/>
</dbReference>
<dbReference type="InterPro" id="IPR054127">
    <property type="entry name" value="Pcf11_C"/>
</dbReference>
<feature type="non-terminal residue" evidence="3">
    <location>
        <position position="1"/>
    </location>
</feature>
<dbReference type="PANTHER" id="PTHR15921">
    <property type="entry name" value="PRE-MRNA CLEAVAGE COMPLEX II"/>
    <property type="match status" value="1"/>
</dbReference>
<gene>
    <name evidence="3" type="ORF">PHACADRAFT_61321</name>
</gene>
<dbReference type="STRING" id="650164.K5W5J5"/>
<dbReference type="AlphaFoldDB" id="K5W5J5"/>
<dbReference type="InterPro" id="IPR045154">
    <property type="entry name" value="PCF11-like"/>
</dbReference>
<dbReference type="HOGENOM" id="CLU_015606_2_0_1"/>
<accession>K5W5J5</accession>
<organism evidence="3 4">
    <name type="scientific">Phanerochaete carnosa (strain HHB-10118-sp)</name>
    <name type="common">White-rot fungus</name>
    <name type="synonym">Peniophora carnosa</name>
    <dbReference type="NCBI Taxonomy" id="650164"/>
    <lineage>
        <taxon>Eukaryota</taxon>
        <taxon>Fungi</taxon>
        <taxon>Dikarya</taxon>
        <taxon>Basidiomycota</taxon>
        <taxon>Agaricomycotina</taxon>
        <taxon>Agaricomycetes</taxon>
        <taxon>Polyporales</taxon>
        <taxon>Phanerochaetaceae</taxon>
        <taxon>Phanerochaete</taxon>
    </lineage>
</organism>
<dbReference type="GO" id="GO:0031124">
    <property type="term" value="P:mRNA 3'-end processing"/>
    <property type="evidence" value="ECO:0007669"/>
    <property type="project" value="InterPro"/>
</dbReference>
<feature type="domain" description="CID" evidence="2">
    <location>
        <begin position="21"/>
        <end position="156"/>
    </location>
</feature>
<dbReference type="SMART" id="SM00582">
    <property type="entry name" value="RPR"/>
    <property type="match status" value="1"/>
</dbReference>
<dbReference type="InterPro" id="IPR006569">
    <property type="entry name" value="CID_dom"/>
</dbReference>
<evidence type="ECO:0000259" key="2">
    <source>
        <dbReference type="PROSITE" id="PS51391"/>
    </source>
</evidence>
<dbReference type="GO" id="GO:0006369">
    <property type="term" value="P:termination of RNA polymerase II transcription"/>
    <property type="evidence" value="ECO:0007669"/>
    <property type="project" value="InterPro"/>
</dbReference>
<dbReference type="GO" id="GO:0003729">
    <property type="term" value="F:mRNA binding"/>
    <property type="evidence" value="ECO:0007669"/>
    <property type="project" value="InterPro"/>
</dbReference>
<dbReference type="GO" id="GO:0005737">
    <property type="term" value="C:cytoplasm"/>
    <property type="evidence" value="ECO:0007669"/>
    <property type="project" value="TreeGrafter"/>
</dbReference>
<evidence type="ECO:0000313" key="3">
    <source>
        <dbReference type="EMBL" id="EKM59193.1"/>
    </source>
</evidence>
<dbReference type="EMBL" id="JH930469">
    <property type="protein sequence ID" value="EKM59193.1"/>
    <property type="molecule type" value="Genomic_DNA"/>
</dbReference>
<reference evidence="3 4" key="1">
    <citation type="journal article" date="2012" name="BMC Genomics">
        <title>Comparative genomics of the white-rot fungi, Phanerochaete carnosa and P. chrysosporium, to elucidate the genetic basis of the distinct wood types they colonize.</title>
        <authorList>
            <person name="Suzuki H."/>
            <person name="MacDonald J."/>
            <person name="Syed K."/>
            <person name="Salamov A."/>
            <person name="Hori C."/>
            <person name="Aerts A."/>
            <person name="Henrissat B."/>
            <person name="Wiebenga A."/>
            <person name="vanKuyk P.A."/>
            <person name="Barry K."/>
            <person name="Lindquist E."/>
            <person name="LaButti K."/>
            <person name="Lapidus A."/>
            <person name="Lucas S."/>
            <person name="Coutinho P."/>
            <person name="Gong Y."/>
            <person name="Samejima M."/>
            <person name="Mahadevan R."/>
            <person name="Abou-Zaid M."/>
            <person name="de Vries R.P."/>
            <person name="Igarashi K."/>
            <person name="Yadav J.S."/>
            <person name="Grigoriev I.V."/>
            <person name="Master E.R."/>
        </authorList>
    </citation>
    <scope>NUCLEOTIDE SEQUENCE [LARGE SCALE GENOMIC DNA]</scope>
    <source>
        <strain evidence="3 4">HHB-10118-sp</strain>
    </source>
</reference>
<sequence length="620" mass="68424">PSSYYQQPPPPPTPQHVYYADPNYFRRDYVARLADLTVNSRPIIQTLSMIAQEYSRYADIVVSCIEQHIRRVPPWMKLPAFYLLDAISKNVYEPYARHFNSVVVKLFLDTYEQVDQSTRGKMEEMLLTWRTGAPNGRELFGPIAQVAIERQIWGGEDSPVSAAQVLSELEFVLSAKQRSLQTNPYDKQTQNHVSVLYQLRKLVQTGVSQEELAQILTQLRTMSPAQPSVHQHVAPTPHVPQVPYQVPAPATQPPVQPAYPPVQPSYLPQPSYSAVYPPVKTEAAPAPVPPTQPVASTSSAAGSSTASVVPSNISSILSSLLKSGVLSSSGTPVGAGSSTEARESTPSTDAKDTTQEYRNAILSVNIRLTSTDIINRQRPPITKFLYESLPSQCKQCGIRFPGDATGKKKMQDHLDMHFNQNRKASQAVGRGYSRGWFVNIDDWLHDGAVDTKGKGRADGSRVNGKTLAAEEAAKRDAELRAMFVVVPPGDEAKSISCPICKETLKSEFMEDDEEWVWRNAVKKDDRIYHATCHAEAMSSKTTLASRLRSEISGSRSRSRTPESARTAHEDGKSRLSRSPPGSPTKAMVGTKRKAEDDEVIAKDQERTSLTPPSKKLAISS</sequence>
<dbReference type="InParanoid" id="K5W5J5"/>
<dbReference type="Gene3D" id="1.25.40.90">
    <property type="match status" value="1"/>
</dbReference>
<dbReference type="Pfam" id="PF21936">
    <property type="entry name" value="Pcf11_C"/>
    <property type="match status" value="1"/>
</dbReference>
<name>K5W5J5_PHACS</name>
<dbReference type="InterPro" id="IPR008942">
    <property type="entry name" value="ENTH_VHS"/>
</dbReference>
<protein>
    <recommendedName>
        <fullName evidence="2">CID domain-containing protein</fullName>
    </recommendedName>
</protein>
<dbReference type="GO" id="GO:0000993">
    <property type="term" value="F:RNA polymerase II complex binding"/>
    <property type="evidence" value="ECO:0007669"/>
    <property type="project" value="InterPro"/>
</dbReference>
<feature type="compositionally biased region" description="Basic and acidic residues" evidence="1">
    <location>
        <begin position="559"/>
        <end position="573"/>
    </location>
</feature>
<feature type="region of interest" description="Disordered" evidence="1">
    <location>
        <begin position="540"/>
        <end position="620"/>
    </location>
</feature>
<dbReference type="PANTHER" id="PTHR15921:SF3">
    <property type="entry name" value="PRE-MRNA CLEAVAGE COMPLEX 2 PROTEIN PCF11"/>
    <property type="match status" value="1"/>
</dbReference>
<dbReference type="SUPFAM" id="SSF48464">
    <property type="entry name" value="ENTH/VHS domain"/>
    <property type="match status" value="1"/>
</dbReference>
<proteinExistence type="predicted"/>
<dbReference type="GeneID" id="18920165"/>
<dbReference type="FunCoup" id="K5W5J5">
    <property type="interactions" value="266"/>
</dbReference>
<feature type="compositionally biased region" description="Low complexity" evidence="1">
    <location>
        <begin position="293"/>
        <end position="306"/>
    </location>
</feature>
<dbReference type="RefSeq" id="XP_007391764.1">
    <property type="nucleotide sequence ID" value="XM_007391702.2"/>
</dbReference>
<keyword evidence="4" id="KW-1185">Reference proteome</keyword>
<feature type="region of interest" description="Disordered" evidence="1">
    <location>
        <begin position="327"/>
        <end position="354"/>
    </location>
</feature>
<dbReference type="PROSITE" id="PS51391">
    <property type="entry name" value="CID"/>
    <property type="match status" value="1"/>
</dbReference>
<feature type="compositionally biased region" description="Polar residues" evidence="1">
    <location>
        <begin position="336"/>
        <end position="348"/>
    </location>
</feature>
<evidence type="ECO:0000313" key="4">
    <source>
        <dbReference type="Proteomes" id="UP000008370"/>
    </source>
</evidence>
<feature type="compositionally biased region" description="Basic and acidic residues" evidence="1">
    <location>
        <begin position="592"/>
        <end position="606"/>
    </location>
</feature>
<dbReference type="InterPro" id="IPR047415">
    <property type="entry name" value="Pcf11_CID"/>
</dbReference>
<dbReference type="FunFam" id="1.25.40.90:FF:000016">
    <property type="entry name" value="mRNA cleavage factor complex component Pcf11"/>
    <property type="match status" value="1"/>
</dbReference>
<evidence type="ECO:0000256" key="1">
    <source>
        <dbReference type="SAM" id="MobiDB-lite"/>
    </source>
</evidence>
<feature type="region of interest" description="Disordered" evidence="1">
    <location>
        <begin position="283"/>
        <end position="306"/>
    </location>
</feature>
<dbReference type="GO" id="GO:0005849">
    <property type="term" value="C:mRNA cleavage factor complex"/>
    <property type="evidence" value="ECO:0007669"/>
    <property type="project" value="TreeGrafter"/>
</dbReference>
<dbReference type="Pfam" id="PF04818">
    <property type="entry name" value="CID"/>
    <property type="match status" value="1"/>
</dbReference>
<dbReference type="CDD" id="cd16982">
    <property type="entry name" value="CID_Pcf11"/>
    <property type="match status" value="1"/>
</dbReference>
<feature type="non-terminal residue" evidence="3">
    <location>
        <position position="620"/>
    </location>
</feature>
<dbReference type="OrthoDB" id="2129491at2759"/>
<dbReference type="KEGG" id="pco:PHACADRAFT_61321"/>